<protein>
    <submittedName>
        <fullName evidence="1">Uridylyltransferase</fullName>
    </submittedName>
</protein>
<dbReference type="GO" id="GO:0016779">
    <property type="term" value="F:nucleotidyltransferase activity"/>
    <property type="evidence" value="ECO:0007669"/>
    <property type="project" value="UniProtKB-KW"/>
</dbReference>
<evidence type="ECO:0000313" key="2">
    <source>
        <dbReference type="Proteomes" id="UP000494261"/>
    </source>
</evidence>
<dbReference type="Pfam" id="PF12318">
    <property type="entry name" value="FAD-SLDH"/>
    <property type="match status" value="1"/>
</dbReference>
<keyword evidence="1" id="KW-0808">Transferase</keyword>
<accession>A0A6P2SE22</accession>
<evidence type="ECO:0000313" key="1">
    <source>
        <dbReference type="EMBL" id="VWC48150.1"/>
    </source>
</evidence>
<dbReference type="InterPro" id="IPR006311">
    <property type="entry name" value="TAT_signal"/>
</dbReference>
<name>A0A6P2SE22_9BURK</name>
<dbReference type="AlphaFoldDB" id="A0A6P2SE22"/>
<gene>
    <name evidence="1" type="ORF">BLA13014_07466</name>
</gene>
<reference evidence="1 2" key="1">
    <citation type="submission" date="2019-09" db="EMBL/GenBank/DDBJ databases">
        <authorList>
            <person name="Depoorter E."/>
        </authorList>
    </citation>
    <scope>NUCLEOTIDE SEQUENCE [LARGE SCALE GENOMIC DNA]</scope>
    <source>
        <strain evidence="1">LMG 13014</strain>
    </source>
</reference>
<proteinExistence type="predicted"/>
<dbReference type="PROSITE" id="PS51318">
    <property type="entry name" value="TAT"/>
    <property type="match status" value="1"/>
</dbReference>
<sequence length="177" mass="18897">MNDFDGAGDLDVQRRRLMKLSAGAALAAALPAGMLMARAAVAPEALPARDFAGVAAYLTCRKALPARYVQSVYDGLVAQDREFPARLRALVVAIDTGTQPLEAFVKTLGIATPELHTTALAVIEAFYTGSVGHGGQARMVGYETALMFEPTVDVTVIPTYIRARPEYWTERPAVDAG</sequence>
<dbReference type="Proteomes" id="UP000494261">
    <property type="component" value="Unassembled WGS sequence"/>
</dbReference>
<dbReference type="EMBL" id="CABVQC010000084">
    <property type="protein sequence ID" value="VWC48150.1"/>
    <property type="molecule type" value="Genomic_DNA"/>
</dbReference>
<organism evidence="1 2">
    <name type="scientific">Burkholderia aenigmatica</name>
    <dbReference type="NCBI Taxonomy" id="2015348"/>
    <lineage>
        <taxon>Bacteria</taxon>
        <taxon>Pseudomonadati</taxon>
        <taxon>Pseudomonadota</taxon>
        <taxon>Betaproteobacteria</taxon>
        <taxon>Burkholderiales</taxon>
        <taxon>Burkholderiaceae</taxon>
        <taxon>Burkholderia</taxon>
        <taxon>Burkholderia cepacia complex</taxon>
    </lineage>
</organism>
<dbReference type="InterPro" id="IPR024651">
    <property type="entry name" value="FAD-SLDH_ssu"/>
</dbReference>
<dbReference type="RefSeq" id="WP_175026180.1">
    <property type="nucleotide sequence ID" value="NZ_CABVQC010000084.1"/>
</dbReference>
<keyword evidence="1" id="KW-0548">Nucleotidyltransferase</keyword>